<name>A0A4C1VN26_EUMVA</name>
<dbReference type="EMBL" id="BGZK01000370">
    <property type="protein sequence ID" value="GBP39747.1"/>
    <property type="molecule type" value="Genomic_DNA"/>
</dbReference>
<accession>A0A4C1VN26</accession>
<feature type="compositionally biased region" description="Basic residues" evidence="1">
    <location>
        <begin position="204"/>
        <end position="214"/>
    </location>
</feature>
<evidence type="ECO:0000313" key="3">
    <source>
        <dbReference type="EMBL" id="GBP39747.1"/>
    </source>
</evidence>
<dbReference type="PANTHER" id="PTHR47027:SF20">
    <property type="entry name" value="REVERSE TRANSCRIPTASE-LIKE PROTEIN WITH RNA-DIRECTED DNA POLYMERASE DOMAIN"/>
    <property type="match status" value="1"/>
</dbReference>
<proteinExistence type="predicted"/>
<feature type="region of interest" description="Disordered" evidence="1">
    <location>
        <begin position="193"/>
        <end position="214"/>
    </location>
</feature>
<evidence type="ECO:0000313" key="4">
    <source>
        <dbReference type="Proteomes" id="UP000299102"/>
    </source>
</evidence>
<dbReference type="OrthoDB" id="407509at2759"/>
<keyword evidence="4" id="KW-1185">Reference proteome</keyword>
<evidence type="ECO:0000256" key="1">
    <source>
        <dbReference type="SAM" id="MobiDB-lite"/>
    </source>
</evidence>
<dbReference type="Proteomes" id="UP000299102">
    <property type="component" value="Unassembled WGS sequence"/>
</dbReference>
<evidence type="ECO:0000259" key="2">
    <source>
        <dbReference type="Pfam" id="PF00078"/>
    </source>
</evidence>
<dbReference type="Pfam" id="PF00078">
    <property type="entry name" value="RVT_1"/>
    <property type="match status" value="1"/>
</dbReference>
<dbReference type="InterPro" id="IPR000477">
    <property type="entry name" value="RT_dom"/>
</dbReference>
<dbReference type="AlphaFoldDB" id="A0A4C1VN26"/>
<reference evidence="3 4" key="1">
    <citation type="journal article" date="2019" name="Commun. Biol.">
        <title>The bagworm genome reveals a unique fibroin gene that provides high tensile strength.</title>
        <authorList>
            <person name="Kono N."/>
            <person name="Nakamura H."/>
            <person name="Ohtoshi R."/>
            <person name="Tomita M."/>
            <person name="Numata K."/>
            <person name="Arakawa K."/>
        </authorList>
    </citation>
    <scope>NUCLEOTIDE SEQUENCE [LARGE SCALE GENOMIC DNA]</scope>
</reference>
<protein>
    <submittedName>
        <fullName evidence="3">Uncharacterized transposon-derived protein F52C9.6</fullName>
    </submittedName>
</protein>
<feature type="domain" description="Reverse transcriptase" evidence="2">
    <location>
        <begin position="116"/>
        <end position="169"/>
    </location>
</feature>
<sequence length="214" mass="24388">MPLRRGPFRHVSLELNFMCRINFELVRVHKTGYIACERYEASFLSSCKSSNFKSSVGGALAVKLSRALSVKAPRGRCGGWPPSLHPTWTSKILFKEDVNSSWYRDINWDYVGININGRKLNYLRFADDLLLISDNACMLQHMVKQLEDASGAVGLTVNNLKTKVMRNRDERPIKIDDKDNENVKQSTYYLRTNNIEHGPDGSGNRKKSGLRIHI</sequence>
<gene>
    <name evidence="3" type="ORF">EVAR_23072_1</name>
</gene>
<dbReference type="PANTHER" id="PTHR47027">
    <property type="entry name" value="REVERSE TRANSCRIPTASE DOMAIN-CONTAINING PROTEIN"/>
    <property type="match status" value="1"/>
</dbReference>
<comment type="caution">
    <text evidence="3">The sequence shown here is derived from an EMBL/GenBank/DDBJ whole genome shotgun (WGS) entry which is preliminary data.</text>
</comment>
<organism evidence="3 4">
    <name type="scientific">Eumeta variegata</name>
    <name type="common">Bagworm moth</name>
    <name type="synonym">Eumeta japonica</name>
    <dbReference type="NCBI Taxonomy" id="151549"/>
    <lineage>
        <taxon>Eukaryota</taxon>
        <taxon>Metazoa</taxon>
        <taxon>Ecdysozoa</taxon>
        <taxon>Arthropoda</taxon>
        <taxon>Hexapoda</taxon>
        <taxon>Insecta</taxon>
        <taxon>Pterygota</taxon>
        <taxon>Neoptera</taxon>
        <taxon>Endopterygota</taxon>
        <taxon>Lepidoptera</taxon>
        <taxon>Glossata</taxon>
        <taxon>Ditrysia</taxon>
        <taxon>Tineoidea</taxon>
        <taxon>Psychidae</taxon>
        <taxon>Oiketicinae</taxon>
        <taxon>Eumeta</taxon>
    </lineage>
</organism>